<keyword evidence="7" id="KW-1185">Reference proteome</keyword>
<evidence type="ECO:0000256" key="1">
    <source>
        <dbReference type="ARBA" id="ARBA00009437"/>
    </source>
</evidence>
<keyword evidence="4" id="KW-0804">Transcription</keyword>
<dbReference type="GO" id="GO:0003677">
    <property type="term" value="F:DNA binding"/>
    <property type="evidence" value="ECO:0007669"/>
    <property type="project" value="UniProtKB-KW"/>
</dbReference>
<dbReference type="RefSeq" id="WP_206944542.1">
    <property type="nucleotide sequence ID" value="NZ_JAFLNF010000012.1"/>
</dbReference>
<evidence type="ECO:0000256" key="3">
    <source>
        <dbReference type="ARBA" id="ARBA00023125"/>
    </source>
</evidence>
<dbReference type="Gene3D" id="1.10.10.10">
    <property type="entry name" value="Winged helix-like DNA-binding domain superfamily/Winged helix DNA-binding domain"/>
    <property type="match status" value="1"/>
</dbReference>
<dbReference type="GO" id="GO:0005829">
    <property type="term" value="C:cytosol"/>
    <property type="evidence" value="ECO:0007669"/>
    <property type="project" value="TreeGrafter"/>
</dbReference>
<keyword evidence="3" id="KW-0238">DNA-binding</keyword>
<dbReference type="InterPro" id="IPR036390">
    <property type="entry name" value="WH_DNA-bd_sf"/>
</dbReference>
<comment type="similarity">
    <text evidence="1">Belongs to the LysR transcriptional regulatory family.</text>
</comment>
<evidence type="ECO:0000259" key="5">
    <source>
        <dbReference type="PROSITE" id="PS50931"/>
    </source>
</evidence>
<dbReference type="SUPFAM" id="SSF46785">
    <property type="entry name" value="Winged helix' DNA-binding domain"/>
    <property type="match status" value="1"/>
</dbReference>
<dbReference type="PANTHER" id="PTHR30419:SF2">
    <property type="entry name" value="LYSR FAMILY TRANSCRIPTIONAL REGULATOR"/>
    <property type="match status" value="1"/>
</dbReference>
<dbReference type="InterPro" id="IPR000847">
    <property type="entry name" value="LysR_HTH_N"/>
</dbReference>
<proteinExistence type="inferred from homology"/>
<dbReference type="InterPro" id="IPR036388">
    <property type="entry name" value="WH-like_DNA-bd_sf"/>
</dbReference>
<dbReference type="Proteomes" id="UP000664779">
    <property type="component" value="Unassembled WGS sequence"/>
</dbReference>
<dbReference type="PANTHER" id="PTHR30419">
    <property type="entry name" value="HTH-TYPE TRANSCRIPTIONAL REGULATOR YBHD"/>
    <property type="match status" value="1"/>
</dbReference>
<dbReference type="SUPFAM" id="SSF53850">
    <property type="entry name" value="Periplasmic binding protein-like II"/>
    <property type="match status" value="1"/>
</dbReference>
<evidence type="ECO:0000256" key="4">
    <source>
        <dbReference type="ARBA" id="ARBA00023163"/>
    </source>
</evidence>
<dbReference type="EMBL" id="JAFLNF010000012">
    <property type="protein sequence ID" value="MBO0347416.1"/>
    <property type="molecule type" value="Genomic_DNA"/>
</dbReference>
<gene>
    <name evidence="6" type="ORF">J0X15_19455</name>
</gene>
<dbReference type="GO" id="GO:0003700">
    <property type="term" value="F:DNA-binding transcription factor activity"/>
    <property type="evidence" value="ECO:0007669"/>
    <property type="project" value="InterPro"/>
</dbReference>
<keyword evidence="2" id="KW-0805">Transcription regulation</keyword>
<dbReference type="InterPro" id="IPR005119">
    <property type="entry name" value="LysR_subst-bd"/>
</dbReference>
<evidence type="ECO:0000256" key="2">
    <source>
        <dbReference type="ARBA" id="ARBA00023015"/>
    </source>
</evidence>
<feature type="domain" description="HTH lysR-type" evidence="5">
    <location>
        <begin position="1"/>
        <end position="59"/>
    </location>
</feature>
<dbReference type="Pfam" id="PF03466">
    <property type="entry name" value="LysR_substrate"/>
    <property type="match status" value="1"/>
</dbReference>
<dbReference type="AlphaFoldDB" id="A0A939ET42"/>
<comment type="caution">
    <text evidence="6">The sequence shown here is derived from an EMBL/GenBank/DDBJ whole genome shotgun (WGS) entry which is preliminary data.</text>
</comment>
<organism evidence="6 7">
    <name type="scientific">Roseibium limicola</name>
    <dbReference type="NCBI Taxonomy" id="2816037"/>
    <lineage>
        <taxon>Bacteria</taxon>
        <taxon>Pseudomonadati</taxon>
        <taxon>Pseudomonadota</taxon>
        <taxon>Alphaproteobacteria</taxon>
        <taxon>Hyphomicrobiales</taxon>
        <taxon>Stappiaceae</taxon>
        <taxon>Roseibium</taxon>
    </lineage>
</organism>
<dbReference type="Pfam" id="PF00126">
    <property type="entry name" value="HTH_1"/>
    <property type="match status" value="1"/>
</dbReference>
<sequence>MKHIQTLLLIEAVAKAGSIRKAAEDMHITSSALNRRIQGFEEEFGAPIFERLPRGVRLNPAGELLIQHIRSQVADLERVRSQVADLSGLRRGHVRIACSQALQPYFMPAQIAAYRAEHPGVSFSVHVRDRDEAEEDLRAFKSDLALVFEPAHLGDFDVLLSVEQSVYAVMARDHPLAGKQKLRLRDCLGYPHVVPPQRIGIRYLLDLAVARMSQKMEPIAEADSFEFMRHYVQHERAIGFQFPIGLNLENDDRLVFRALAKTDVAHGNLTLMQMKGRSLSVASARFANQLASTLNSLSNKQDLSDPQT</sequence>
<accession>A0A939ET42</accession>
<name>A0A939ET42_9HYPH</name>
<dbReference type="Gene3D" id="3.40.190.290">
    <property type="match status" value="1"/>
</dbReference>
<protein>
    <submittedName>
        <fullName evidence="6">LysR family transcriptional regulator</fullName>
    </submittedName>
</protein>
<reference evidence="6" key="1">
    <citation type="submission" date="2021-03" db="EMBL/GenBank/DDBJ databases">
        <title>Roseibium sp. CAU 1637 isolated from Incheon.</title>
        <authorList>
            <person name="Kim W."/>
        </authorList>
    </citation>
    <scope>NUCLEOTIDE SEQUENCE</scope>
    <source>
        <strain evidence="6">CAU 1637</strain>
    </source>
</reference>
<evidence type="ECO:0000313" key="6">
    <source>
        <dbReference type="EMBL" id="MBO0347416.1"/>
    </source>
</evidence>
<evidence type="ECO:0000313" key="7">
    <source>
        <dbReference type="Proteomes" id="UP000664779"/>
    </source>
</evidence>
<dbReference type="PROSITE" id="PS50931">
    <property type="entry name" value="HTH_LYSR"/>
    <property type="match status" value="1"/>
</dbReference>
<dbReference type="InterPro" id="IPR050950">
    <property type="entry name" value="HTH-type_LysR_regulators"/>
</dbReference>